<evidence type="ECO:0000313" key="1">
    <source>
        <dbReference type="EMBL" id="TNN85938.1"/>
    </source>
</evidence>
<proteinExistence type="predicted"/>
<gene>
    <name evidence="1" type="ORF">EYF80_003782</name>
</gene>
<keyword evidence="2" id="KW-1185">Reference proteome</keyword>
<reference evidence="1 2" key="1">
    <citation type="submission" date="2019-03" db="EMBL/GenBank/DDBJ databases">
        <title>First draft genome of Liparis tanakae, snailfish: a comprehensive survey of snailfish specific genes.</title>
        <authorList>
            <person name="Kim W."/>
            <person name="Song I."/>
            <person name="Jeong J.-H."/>
            <person name="Kim D."/>
            <person name="Kim S."/>
            <person name="Ryu S."/>
            <person name="Song J.Y."/>
            <person name="Lee S.K."/>
        </authorList>
    </citation>
    <scope>NUCLEOTIDE SEQUENCE [LARGE SCALE GENOMIC DNA]</scope>
    <source>
        <tissue evidence="1">Muscle</tissue>
    </source>
</reference>
<comment type="caution">
    <text evidence="1">The sequence shown here is derived from an EMBL/GenBank/DDBJ whole genome shotgun (WGS) entry which is preliminary data.</text>
</comment>
<organism evidence="1 2">
    <name type="scientific">Liparis tanakae</name>
    <name type="common">Tanaka's snailfish</name>
    <dbReference type="NCBI Taxonomy" id="230148"/>
    <lineage>
        <taxon>Eukaryota</taxon>
        <taxon>Metazoa</taxon>
        <taxon>Chordata</taxon>
        <taxon>Craniata</taxon>
        <taxon>Vertebrata</taxon>
        <taxon>Euteleostomi</taxon>
        <taxon>Actinopterygii</taxon>
        <taxon>Neopterygii</taxon>
        <taxon>Teleostei</taxon>
        <taxon>Neoteleostei</taxon>
        <taxon>Acanthomorphata</taxon>
        <taxon>Eupercaria</taxon>
        <taxon>Perciformes</taxon>
        <taxon>Cottioidei</taxon>
        <taxon>Cottales</taxon>
        <taxon>Liparidae</taxon>
        <taxon>Liparis</taxon>
    </lineage>
</organism>
<name>A0A4Z2J8A4_9TELE</name>
<dbReference type="Proteomes" id="UP000314294">
    <property type="component" value="Unassembled WGS sequence"/>
</dbReference>
<protein>
    <submittedName>
        <fullName evidence="1">Uncharacterized protein</fullName>
    </submittedName>
</protein>
<accession>A0A4Z2J8A4</accession>
<evidence type="ECO:0000313" key="2">
    <source>
        <dbReference type="Proteomes" id="UP000314294"/>
    </source>
</evidence>
<sequence length="59" mass="6277">MHVKAGGGAGTGLWGAAGRPQRCLGERVFQSLGGEPVFCECRWLALTQHFFPPTAQHGP</sequence>
<dbReference type="EMBL" id="SRLO01000018">
    <property type="protein sequence ID" value="TNN85938.1"/>
    <property type="molecule type" value="Genomic_DNA"/>
</dbReference>
<dbReference type="AlphaFoldDB" id="A0A4Z2J8A4"/>